<dbReference type="InterPro" id="IPR047057">
    <property type="entry name" value="MerR_fam"/>
</dbReference>
<dbReference type="GO" id="GO:0003700">
    <property type="term" value="F:DNA-binding transcription factor activity"/>
    <property type="evidence" value="ECO:0007669"/>
    <property type="project" value="InterPro"/>
</dbReference>
<comment type="caution">
    <text evidence="6">The sequence shown here is derived from an EMBL/GenBank/DDBJ whole genome shotgun (WGS) entry which is preliminary data.</text>
</comment>
<evidence type="ECO:0000256" key="2">
    <source>
        <dbReference type="ARBA" id="ARBA00023125"/>
    </source>
</evidence>
<dbReference type="Proteomes" id="UP000013097">
    <property type="component" value="Unassembled WGS sequence"/>
</dbReference>
<keyword evidence="2" id="KW-0238">DNA-binding</keyword>
<dbReference type="Gene3D" id="1.10.1660.10">
    <property type="match status" value="1"/>
</dbReference>
<protein>
    <recommendedName>
        <fullName evidence="5">HTH merR-type domain-containing protein</fullName>
    </recommendedName>
</protein>
<reference evidence="6 7" key="1">
    <citation type="submission" date="2013-01" db="EMBL/GenBank/DDBJ databases">
        <title>The Genome Sequence of Clostridium colicanis 209318.</title>
        <authorList>
            <consortium name="The Broad Institute Genome Sequencing Platform"/>
            <person name="Earl A."/>
            <person name="Ward D."/>
            <person name="Feldgarden M."/>
            <person name="Gevers D."/>
            <person name="Courvalin P."/>
            <person name="Lambert T."/>
            <person name="Walker B."/>
            <person name="Young S.K."/>
            <person name="Zeng Q."/>
            <person name="Gargeya S."/>
            <person name="Fitzgerald M."/>
            <person name="Haas B."/>
            <person name="Abouelleil A."/>
            <person name="Alvarado L."/>
            <person name="Arachchi H.M."/>
            <person name="Berlin A.M."/>
            <person name="Chapman S.B."/>
            <person name="Dewar J."/>
            <person name="Goldberg J."/>
            <person name="Griggs A."/>
            <person name="Gujja S."/>
            <person name="Hansen M."/>
            <person name="Howarth C."/>
            <person name="Imamovic A."/>
            <person name="Larimer J."/>
            <person name="McCowan C."/>
            <person name="Murphy C."/>
            <person name="Neiman D."/>
            <person name="Pearson M."/>
            <person name="Priest M."/>
            <person name="Roberts A."/>
            <person name="Saif S."/>
            <person name="Shea T."/>
            <person name="Sisk P."/>
            <person name="Sykes S."/>
            <person name="Wortman J."/>
            <person name="Nusbaum C."/>
            <person name="Birren B."/>
        </authorList>
    </citation>
    <scope>NUCLEOTIDE SEQUENCE [LARGE SCALE GENOMIC DNA]</scope>
    <source>
        <strain evidence="6 7">209318</strain>
    </source>
</reference>
<dbReference type="HOGENOM" id="CLU_060077_0_3_9"/>
<keyword evidence="4" id="KW-0804">Transcription</keyword>
<dbReference type="PANTHER" id="PTHR30204">
    <property type="entry name" value="REDOX-CYCLING DRUG-SENSING TRANSCRIPTIONAL ACTIVATOR SOXR"/>
    <property type="match status" value="1"/>
</dbReference>
<dbReference type="SUPFAM" id="SSF46955">
    <property type="entry name" value="Putative DNA-binding domain"/>
    <property type="match status" value="1"/>
</dbReference>
<dbReference type="InterPro" id="IPR000551">
    <property type="entry name" value="MerR-type_HTH_dom"/>
</dbReference>
<dbReference type="PATRIC" id="fig|999411.4.peg.1702"/>
<dbReference type="EMBL" id="AGYT01000008">
    <property type="protein sequence ID" value="ENZ02492.1"/>
    <property type="molecule type" value="Genomic_DNA"/>
</dbReference>
<evidence type="ECO:0000313" key="6">
    <source>
        <dbReference type="EMBL" id="ENZ02492.1"/>
    </source>
</evidence>
<dbReference type="PANTHER" id="PTHR30204:SF90">
    <property type="entry name" value="HTH-TYPE TRANSCRIPTIONAL ACTIVATOR MTA"/>
    <property type="match status" value="1"/>
</dbReference>
<dbReference type="InterPro" id="IPR009061">
    <property type="entry name" value="DNA-bd_dom_put_sf"/>
</dbReference>
<keyword evidence="3" id="KW-0010">Activator</keyword>
<evidence type="ECO:0000313" key="7">
    <source>
        <dbReference type="Proteomes" id="UP000013097"/>
    </source>
</evidence>
<organism evidence="6 7">
    <name type="scientific">Clostridium thermobutyricum</name>
    <dbReference type="NCBI Taxonomy" id="29372"/>
    <lineage>
        <taxon>Bacteria</taxon>
        <taxon>Bacillati</taxon>
        <taxon>Bacillota</taxon>
        <taxon>Clostridia</taxon>
        <taxon>Eubacteriales</taxon>
        <taxon>Clostridiaceae</taxon>
        <taxon>Clostridium</taxon>
    </lineage>
</organism>
<evidence type="ECO:0000259" key="5">
    <source>
        <dbReference type="PROSITE" id="PS50937"/>
    </source>
</evidence>
<dbReference type="PROSITE" id="PS50937">
    <property type="entry name" value="HTH_MERR_2"/>
    <property type="match status" value="1"/>
</dbReference>
<name>N9Y3S5_9CLOT</name>
<dbReference type="Gene3D" id="1.10.490.50">
    <property type="entry name" value="Antibiotic binding domain of TipA-like multidrug resistance regulators"/>
    <property type="match status" value="1"/>
</dbReference>
<proteinExistence type="predicted"/>
<dbReference type="InterPro" id="IPR036244">
    <property type="entry name" value="TipA-like_antibiotic-bd"/>
</dbReference>
<dbReference type="eggNOG" id="COG0789">
    <property type="taxonomic scope" value="Bacteria"/>
</dbReference>
<keyword evidence="7" id="KW-1185">Reference proteome</keyword>
<accession>N9Y3S5</accession>
<dbReference type="CDD" id="cd01106">
    <property type="entry name" value="HTH_TipAL-Mta"/>
    <property type="match status" value="1"/>
</dbReference>
<dbReference type="AlphaFoldDB" id="N9Y3S5"/>
<dbReference type="Pfam" id="PF07739">
    <property type="entry name" value="TipAS"/>
    <property type="match status" value="1"/>
</dbReference>
<feature type="domain" description="HTH merR-type" evidence="5">
    <location>
        <begin position="1"/>
        <end position="71"/>
    </location>
</feature>
<dbReference type="SMART" id="SM00422">
    <property type="entry name" value="HTH_MERR"/>
    <property type="match status" value="1"/>
</dbReference>
<dbReference type="SUPFAM" id="SSF89082">
    <property type="entry name" value="Antibiotic binding domain of TipA-like multidrug resistance regulators"/>
    <property type="match status" value="1"/>
</dbReference>
<evidence type="ECO:0000256" key="3">
    <source>
        <dbReference type="ARBA" id="ARBA00023159"/>
    </source>
</evidence>
<dbReference type="GO" id="GO:0003677">
    <property type="term" value="F:DNA binding"/>
    <property type="evidence" value="ECO:0007669"/>
    <property type="project" value="UniProtKB-KW"/>
</dbReference>
<evidence type="ECO:0000256" key="1">
    <source>
        <dbReference type="ARBA" id="ARBA00023015"/>
    </source>
</evidence>
<sequence length="252" mass="30362">MEYTIKKLGEIAGVSTRTLRYYDHIGLLKPCRINSSGYRIYGEKEVNLLQRIMFYKAMDMKLEKIQEIIQNPNFDIEKSLREQQRILISKRDELDKLIENIEKTIAYNKGEIDMTDKEKFEGFKKEKVNINEQKYGKEIREKYGDKVVDESNKKFLNLTEEEFKLMNETENEMFKNLLKVYENRDLDSKEAKNVYENHKKWLSFSWPTYKKEDHRGLAEMYVMDERFSKYYNDKVGKEVVCLLRDIILKYTK</sequence>
<gene>
    <name evidence="6" type="ORF">HMPREF1092_01727</name>
</gene>
<dbReference type="InterPro" id="IPR012925">
    <property type="entry name" value="TipAS_dom"/>
</dbReference>
<dbReference type="RefSeq" id="WP_002598228.1">
    <property type="nucleotide sequence ID" value="NZ_KB850956.1"/>
</dbReference>
<dbReference type="Pfam" id="PF13411">
    <property type="entry name" value="MerR_1"/>
    <property type="match status" value="1"/>
</dbReference>
<evidence type="ECO:0000256" key="4">
    <source>
        <dbReference type="ARBA" id="ARBA00023163"/>
    </source>
</evidence>
<keyword evidence="1" id="KW-0805">Transcription regulation</keyword>